<protein>
    <recommendedName>
        <fullName evidence="1">YdhG-like domain-containing protein</fullName>
    </recommendedName>
</protein>
<sequence length="139" mass="15257">MLPFANPAVEAVFTASPAPVKKRLLGLRKMIFEVAADTSGVGELEETLKWGEPAYLTPASKSGSTIRIAPRAGSPTQYALYVNCQTTLVDTWRTLFPTGFSYEGNRAIVFDAADELPQDDLRFCIGMALTYHRSKRKPA</sequence>
<evidence type="ECO:0000313" key="2">
    <source>
        <dbReference type="EMBL" id="GGB10063.1"/>
    </source>
</evidence>
<reference evidence="2" key="2">
    <citation type="submission" date="2020-09" db="EMBL/GenBank/DDBJ databases">
        <authorList>
            <person name="Sun Q."/>
            <person name="Zhou Y."/>
        </authorList>
    </citation>
    <scope>NUCLEOTIDE SEQUENCE</scope>
    <source>
        <strain evidence="2">CGMCC 1.15322</strain>
    </source>
</reference>
<dbReference type="SUPFAM" id="SSF159888">
    <property type="entry name" value="YdhG-like"/>
    <property type="match status" value="1"/>
</dbReference>
<gene>
    <name evidence="2" type="ORF">GCM10011496_33760</name>
</gene>
<organism evidence="2 3">
    <name type="scientific">Polaromonas eurypsychrophila</name>
    <dbReference type="NCBI Taxonomy" id="1614635"/>
    <lineage>
        <taxon>Bacteria</taxon>
        <taxon>Pseudomonadati</taxon>
        <taxon>Pseudomonadota</taxon>
        <taxon>Betaproteobacteria</taxon>
        <taxon>Burkholderiales</taxon>
        <taxon>Comamonadaceae</taxon>
        <taxon>Polaromonas</taxon>
    </lineage>
</organism>
<dbReference type="Pfam" id="PF08818">
    <property type="entry name" value="DUF1801"/>
    <property type="match status" value="1"/>
</dbReference>
<reference evidence="2" key="1">
    <citation type="journal article" date="2014" name="Int. J. Syst. Evol. Microbiol.">
        <title>Complete genome sequence of Corynebacterium casei LMG S-19264T (=DSM 44701T), isolated from a smear-ripened cheese.</title>
        <authorList>
            <consortium name="US DOE Joint Genome Institute (JGI-PGF)"/>
            <person name="Walter F."/>
            <person name="Albersmeier A."/>
            <person name="Kalinowski J."/>
            <person name="Ruckert C."/>
        </authorList>
    </citation>
    <scope>NUCLEOTIDE SEQUENCE</scope>
    <source>
        <strain evidence="2">CGMCC 1.15322</strain>
    </source>
</reference>
<dbReference type="InterPro" id="IPR014922">
    <property type="entry name" value="YdhG-like"/>
</dbReference>
<feature type="domain" description="YdhG-like" evidence="1">
    <location>
        <begin position="21"/>
        <end position="128"/>
    </location>
</feature>
<proteinExistence type="predicted"/>
<dbReference type="Proteomes" id="UP000620596">
    <property type="component" value="Unassembled WGS sequence"/>
</dbReference>
<dbReference type="AlphaFoldDB" id="A0A916WLQ5"/>
<dbReference type="RefSeq" id="WP_188709685.1">
    <property type="nucleotide sequence ID" value="NZ_BMIG01000015.1"/>
</dbReference>
<evidence type="ECO:0000259" key="1">
    <source>
        <dbReference type="Pfam" id="PF08818"/>
    </source>
</evidence>
<keyword evidence="3" id="KW-1185">Reference proteome</keyword>
<accession>A0A916WLQ5</accession>
<comment type="caution">
    <text evidence="2">The sequence shown here is derived from an EMBL/GenBank/DDBJ whole genome shotgun (WGS) entry which is preliminary data.</text>
</comment>
<name>A0A916WLQ5_9BURK</name>
<evidence type="ECO:0000313" key="3">
    <source>
        <dbReference type="Proteomes" id="UP000620596"/>
    </source>
</evidence>
<dbReference type="EMBL" id="BMIG01000015">
    <property type="protein sequence ID" value="GGB10063.1"/>
    <property type="molecule type" value="Genomic_DNA"/>
</dbReference>